<evidence type="ECO:0000313" key="4">
    <source>
        <dbReference type="EMBL" id="OQP86767.1"/>
    </source>
</evidence>
<feature type="coiled-coil region" evidence="1">
    <location>
        <begin position="16"/>
        <end position="43"/>
    </location>
</feature>
<comment type="caution">
    <text evidence="3">The sequence shown here is derived from an EMBL/GenBank/DDBJ whole genome shotgun (WGS) entry which is preliminary data.</text>
</comment>
<dbReference type="EMBL" id="MSPX01000006">
    <property type="protein sequence ID" value="OQP86767.1"/>
    <property type="molecule type" value="Genomic_DNA"/>
</dbReference>
<dbReference type="Proteomes" id="UP000192652">
    <property type="component" value="Unassembled WGS sequence"/>
</dbReference>
<evidence type="ECO:0000313" key="5">
    <source>
        <dbReference type="Proteomes" id="UP000186143"/>
    </source>
</evidence>
<reference evidence="4 6" key="3">
    <citation type="journal article" date="2017" name="Antonie Van Leeuwenhoek">
        <title>Rhizobium rhizosphaerae sp. nov., a novel species isolated from rice rhizosphere.</title>
        <authorList>
            <person name="Zhao J.J."/>
            <person name="Zhang J."/>
            <person name="Zhang R.J."/>
            <person name="Zhang C.W."/>
            <person name="Yin H.Q."/>
            <person name="Zhang X.X."/>
        </authorList>
    </citation>
    <scope>NUCLEOTIDE SEQUENCE [LARGE SCALE GENOMIC DNA]</scope>
    <source>
        <strain evidence="4 6">RD15</strain>
    </source>
</reference>
<feature type="transmembrane region" description="Helical" evidence="2">
    <location>
        <begin position="75"/>
        <end position="92"/>
    </location>
</feature>
<evidence type="ECO:0000313" key="3">
    <source>
        <dbReference type="EMBL" id="OLP54928.1"/>
    </source>
</evidence>
<gene>
    <name evidence="3" type="ORF">BJF92_14130</name>
    <name evidence="4" type="ORF">BTR14_10060</name>
</gene>
<reference evidence="4" key="2">
    <citation type="submission" date="2016-12" db="EMBL/GenBank/DDBJ databases">
        <authorList>
            <person name="Zhang X."/>
            <person name="Zhao J."/>
        </authorList>
    </citation>
    <scope>NUCLEOTIDE SEQUENCE</scope>
    <source>
        <strain evidence="4">RD15</strain>
    </source>
</reference>
<protein>
    <recommendedName>
        <fullName evidence="7">DUF883 domain-containing protein</fullName>
    </recommendedName>
</protein>
<dbReference type="Proteomes" id="UP000186143">
    <property type="component" value="Unassembled WGS sequence"/>
</dbReference>
<keyword evidence="1" id="KW-0175">Coiled coil</keyword>
<organism evidence="3 5">
    <name type="scientific">Xaviernesmea rhizosphaerae</name>
    <dbReference type="NCBI Taxonomy" id="1672749"/>
    <lineage>
        <taxon>Bacteria</taxon>
        <taxon>Pseudomonadati</taxon>
        <taxon>Pseudomonadota</taxon>
        <taxon>Alphaproteobacteria</taxon>
        <taxon>Hyphomicrobiales</taxon>
        <taxon>Rhizobiaceae</taxon>
        <taxon>Rhizobium/Agrobacterium group</taxon>
        <taxon>Xaviernesmea</taxon>
    </lineage>
</organism>
<keyword evidence="2" id="KW-1133">Transmembrane helix</keyword>
<keyword evidence="2" id="KW-0472">Membrane</keyword>
<dbReference type="EMBL" id="MKIO01000031">
    <property type="protein sequence ID" value="OLP54928.1"/>
    <property type="molecule type" value="Genomic_DNA"/>
</dbReference>
<keyword evidence="6" id="KW-1185">Reference proteome</keyword>
<evidence type="ECO:0000256" key="2">
    <source>
        <dbReference type="SAM" id="Phobius"/>
    </source>
</evidence>
<dbReference type="AlphaFoldDB" id="A0A1Q9AI52"/>
<dbReference type="RefSeq" id="WP_075635489.1">
    <property type="nucleotide sequence ID" value="NZ_MKIO01000031.1"/>
</dbReference>
<sequence>MIEKKFATVTNEDISEVEASAAKADLDAQIADLKAEIARLTDSVSAIGNSAKAVVQSEAEVMADRLRERVRAEPISTLATIAGVSFVLGMLFRR</sequence>
<proteinExistence type="predicted"/>
<evidence type="ECO:0000256" key="1">
    <source>
        <dbReference type="SAM" id="Coils"/>
    </source>
</evidence>
<dbReference type="STRING" id="1672749.BJF92_14130"/>
<reference evidence="3 5" key="1">
    <citation type="submission" date="2016-09" db="EMBL/GenBank/DDBJ databases">
        <title>Rhizobium sp. nov., a novel species isolated from the rice rhizosphere.</title>
        <authorList>
            <person name="Zhao J."/>
            <person name="Zhang X."/>
        </authorList>
    </citation>
    <scope>NUCLEOTIDE SEQUENCE [LARGE SCALE GENOMIC DNA]</scope>
    <source>
        <strain evidence="3 5">MH17</strain>
    </source>
</reference>
<dbReference type="OrthoDB" id="8281519at2"/>
<name>A0A1Q9AI52_9HYPH</name>
<accession>A0A1Q9AI52</accession>
<keyword evidence="2" id="KW-0812">Transmembrane</keyword>
<evidence type="ECO:0000313" key="6">
    <source>
        <dbReference type="Proteomes" id="UP000192652"/>
    </source>
</evidence>
<evidence type="ECO:0008006" key="7">
    <source>
        <dbReference type="Google" id="ProtNLM"/>
    </source>
</evidence>